<keyword evidence="1" id="KW-0539">Nucleus</keyword>
<reference evidence="3" key="1">
    <citation type="journal article" date="2008" name="Nat. Genet.">
        <title>The Pristionchus pacificus genome provides a unique perspective on nematode lifestyle and parasitism.</title>
        <authorList>
            <person name="Dieterich C."/>
            <person name="Clifton S.W."/>
            <person name="Schuster L.N."/>
            <person name="Chinwalla A."/>
            <person name="Delehaunty K."/>
            <person name="Dinkelacker I."/>
            <person name="Fulton L."/>
            <person name="Fulton R."/>
            <person name="Godfrey J."/>
            <person name="Minx P."/>
            <person name="Mitreva M."/>
            <person name="Roeseler W."/>
            <person name="Tian H."/>
            <person name="Witte H."/>
            <person name="Yang S.P."/>
            <person name="Wilson R.K."/>
            <person name="Sommer R.J."/>
        </authorList>
    </citation>
    <scope>NUCLEOTIDE SEQUENCE [LARGE SCALE GENOMIC DNA]</scope>
    <source>
        <strain evidence="3">PS312</strain>
    </source>
</reference>
<protein>
    <submittedName>
        <fullName evidence="2">Nuclear receptor</fullName>
    </submittedName>
</protein>
<proteinExistence type="inferred from homology"/>
<keyword evidence="1" id="KW-0804">Transcription</keyword>
<evidence type="ECO:0000256" key="1">
    <source>
        <dbReference type="RuleBase" id="RU004334"/>
    </source>
</evidence>
<comment type="subcellular location">
    <subcellularLocation>
        <location evidence="1">Nucleus</location>
    </subcellularLocation>
</comment>
<keyword evidence="1" id="KW-0479">Metal-binding</keyword>
<organism evidence="2 3">
    <name type="scientific">Pristionchus pacificus</name>
    <name type="common">Parasitic nematode worm</name>
    <dbReference type="NCBI Taxonomy" id="54126"/>
    <lineage>
        <taxon>Eukaryota</taxon>
        <taxon>Metazoa</taxon>
        <taxon>Ecdysozoa</taxon>
        <taxon>Nematoda</taxon>
        <taxon>Chromadorea</taxon>
        <taxon>Rhabditida</taxon>
        <taxon>Rhabditina</taxon>
        <taxon>Diplogasteromorpha</taxon>
        <taxon>Diplogasteroidea</taxon>
        <taxon>Neodiplogasteridae</taxon>
        <taxon>Pristionchus</taxon>
    </lineage>
</organism>
<comment type="similarity">
    <text evidence="1">Belongs to the nuclear hormone receptor family.</text>
</comment>
<dbReference type="PANTHER" id="PTHR46011">
    <property type="entry name" value="NUCLEAR HORMONE RECEPTOR FAMILY MEMBER NHR-86-RELATED"/>
    <property type="match status" value="1"/>
</dbReference>
<keyword evidence="1" id="KW-0863">Zinc-finger</keyword>
<dbReference type="PROSITE" id="PS00031">
    <property type="entry name" value="NUCLEAR_REC_DBD_1"/>
    <property type="match status" value="1"/>
</dbReference>
<keyword evidence="1" id="KW-0675">Receptor</keyword>
<dbReference type="GO" id="GO:0003700">
    <property type="term" value="F:DNA-binding transcription factor activity"/>
    <property type="evidence" value="ECO:0000318"/>
    <property type="project" value="GO_Central"/>
</dbReference>
<dbReference type="GO" id="GO:0043565">
    <property type="term" value="F:sequence-specific DNA binding"/>
    <property type="evidence" value="ECO:0007669"/>
    <property type="project" value="InterPro"/>
</dbReference>
<dbReference type="SMART" id="SM00430">
    <property type="entry name" value="HOLI"/>
    <property type="match status" value="1"/>
</dbReference>
<dbReference type="InterPro" id="IPR035500">
    <property type="entry name" value="NHR-like_dom_sf"/>
</dbReference>
<dbReference type="InterPro" id="IPR001628">
    <property type="entry name" value="Znf_hrmn_rcpt"/>
</dbReference>
<dbReference type="GO" id="GO:0008270">
    <property type="term" value="F:zinc ion binding"/>
    <property type="evidence" value="ECO:0007669"/>
    <property type="project" value="UniProtKB-KW"/>
</dbReference>
<dbReference type="PROSITE" id="PS51030">
    <property type="entry name" value="NUCLEAR_REC_DBD_2"/>
    <property type="match status" value="1"/>
</dbReference>
<dbReference type="Pfam" id="PF00105">
    <property type="entry name" value="zf-C4"/>
    <property type="match status" value="1"/>
</dbReference>
<keyword evidence="1" id="KW-0238">DNA-binding</keyword>
<gene>
    <name evidence="2" type="primary">WBGene00098651</name>
</gene>
<dbReference type="PANTHER" id="PTHR46011:SF6">
    <property type="entry name" value="HIGH ZINC ACTIVATED NUCLEAR RECEPTOR PROTEIN"/>
    <property type="match status" value="1"/>
</dbReference>
<dbReference type="SMART" id="SM00399">
    <property type="entry name" value="ZnF_C4"/>
    <property type="match status" value="1"/>
</dbReference>
<dbReference type="Gene3D" id="3.30.50.10">
    <property type="entry name" value="Erythroid Transcription Factor GATA-1, subunit A"/>
    <property type="match status" value="1"/>
</dbReference>
<evidence type="ECO:0000313" key="3">
    <source>
        <dbReference type="Proteomes" id="UP000005239"/>
    </source>
</evidence>
<keyword evidence="1" id="KW-0862">Zinc</keyword>
<keyword evidence="3" id="KW-1185">Reference proteome</keyword>
<dbReference type="SUPFAM" id="SSF57716">
    <property type="entry name" value="Glucocorticoid receptor-like (DNA-binding domain)"/>
    <property type="match status" value="1"/>
</dbReference>
<evidence type="ECO:0000313" key="2">
    <source>
        <dbReference type="EnsemblMetazoa" id="PPA09097.1"/>
    </source>
</evidence>
<reference evidence="2" key="2">
    <citation type="submission" date="2022-06" db="UniProtKB">
        <authorList>
            <consortium name="EnsemblMetazoa"/>
        </authorList>
    </citation>
    <scope>IDENTIFICATION</scope>
    <source>
        <strain evidence="2">PS312</strain>
    </source>
</reference>
<dbReference type="Pfam" id="PF00104">
    <property type="entry name" value="Hormone_recep"/>
    <property type="match status" value="1"/>
</dbReference>
<dbReference type="InterPro" id="IPR000536">
    <property type="entry name" value="Nucl_hrmn_rcpt_lig-bd"/>
</dbReference>
<accession>A0A2A6CNK2</accession>
<sequence>MSAAGDSVSSFLLFSCPSDRMNEDKLCLVCSTPNNSVHFGVEVCRACSSFFKRIKLEGRRLPCRRGEMNCVINREVNSACRRCRYDKCLAVGMVYDGPLRQCKKTAEKEEHRTEDYFDQPSTSTAYYLLDRIGREYEVSIAFRQEKELAVLRTSKDAKRLLHPTHEIYECTAEIVVLSLHFAIDETWALIHKIFPVLSQFPLHEQMDLYRFYLPKFSMIDSYLRTWKVWGVFDQFSMFSVCICMDLYSPDRWIRAEDGGRNRSALIDSTILYVRDQMTVIVPSLKNALLTETEMHALFALMLSETDMQLEVSERLLSLLDSIRDETLDDLQRYYREKMHLSDFSTRLGNLMTICHAVRECSSHFRSFFLMQVTLFDLWSAETQLKDSPIYDEYIYARLFFMDCKPCLSVFILLPTRNHFWSSLSKLNVERPKKVAETILDRIGREYEYENGRIRSTAFCDGFVPGICAVLQTWPTSLLAYGNLMTIVHAVRECSTHFLEVFRMQVTGFDVWTAETQLKELLL</sequence>
<dbReference type="Proteomes" id="UP000005239">
    <property type="component" value="Unassembled WGS sequence"/>
</dbReference>
<name>A0A2A6CNK2_PRIPA</name>
<dbReference type="GO" id="GO:0005634">
    <property type="term" value="C:nucleus"/>
    <property type="evidence" value="ECO:0000318"/>
    <property type="project" value="GO_Central"/>
</dbReference>
<accession>A0A8R1YA06</accession>
<keyword evidence="1" id="KW-0805">Transcription regulation</keyword>
<dbReference type="EnsemblMetazoa" id="PPA09097.1">
    <property type="protein sequence ID" value="PPA09097.1"/>
    <property type="gene ID" value="WBGene00098651"/>
</dbReference>
<dbReference type="InterPro" id="IPR013088">
    <property type="entry name" value="Znf_NHR/GATA"/>
</dbReference>
<dbReference type="AlphaFoldDB" id="A0A2A6CNK2"/>
<dbReference type="PRINTS" id="PR00047">
    <property type="entry name" value="STROIDFINGER"/>
</dbReference>
<dbReference type="SUPFAM" id="SSF48508">
    <property type="entry name" value="Nuclear receptor ligand-binding domain"/>
    <property type="match status" value="1"/>
</dbReference>